<dbReference type="InterPro" id="IPR051165">
    <property type="entry name" value="Multifunctional_ANK_Repeat"/>
</dbReference>
<feature type="repeat" description="ANK" evidence="12">
    <location>
        <begin position="1215"/>
        <end position="1247"/>
    </location>
</feature>
<keyword evidence="3" id="KW-0268">Exocytosis</keyword>
<accession>A0A4Y2SXN0</accession>
<feature type="repeat" description="ANK" evidence="12">
    <location>
        <begin position="1668"/>
        <end position="1700"/>
    </location>
</feature>
<keyword evidence="11" id="KW-1053">Target membrane</keyword>
<keyword evidence="7" id="KW-0528">Neurotoxin</keyword>
<feature type="repeat" description="ANK" evidence="12">
    <location>
        <begin position="1048"/>
        <end position="1080"/>
    </location>
</feature>
<feature type="repeat" description="ANK" evidence="12">
    <location>
        <begin position="1828"/>
        <end position="1860"/>
    </location>
</feature>
<dbReference type="EMBL" id="BGPR01024362">
    <property type="protein sequence ID" value="GBN92403.1"/>
    <property type="molecule type" value="Genomic_DNA"/>
</dbReference>
<dbReference type="SMART" id="SM00248">
    <property type="entry name" value="ANK"/>
    <property type="match status" value="28"/>
</dbReference>
<dbReference type="PANTHER" id="PTHR24123:SF33">
    <property type="entry name" value="PROTEIN HOS4"/>
    <property type="match status" value="1"/>
</dbReference>
<dbReference type="Pfam" id="PF00023">
    <property type="entry name" value="Ank"/>
    <property type="match status" value="2"/>
</dbReference>
<dbReference type="Pfam" id="PF13424">
    <property type="entry name" value="TPR_12"/>
    <property type="match status" value="1"/>
</dbReference>
<dbReference type="PROSITE" id="PS50088">
    <property type="entry name" value="ANK_REPEAT"/>
    <property type="match status" value="20"/>
</dbReference>
<dbReference type="GO" id="GO:0044218">
    <property type="term" value="C:other organism cell membrane"/>
    <property type="evidence" value="ECO:0007669"/>
    <property type="project" value="UniProtKB-KW"/>
</dbReference>
<feature type="repeat" description="ANK" evidence="12">
    <location>
        <begin position="1635"/>
        <end position="1667"/>
    </location>
</feature>
<evidence type="ECO:0000256" key="1">
    <source>
        <dbReference type="ARBA" id="ARBA00004175"/>
    </source>
</evidence>
<dbReference type="PROSITE" id="PS50297">
    <property type="entry name" value="ANK_REP_REGION"/>
    <property type="match status" value="18"/>
</dbReference>
<dbReference type="InterPro" id="IPR036770">
    <property type="entry name" value="Ankyrin_rpt-contain_sf"/>
</dbReference>
<gene>
    <name evidence="13" type="primary">Ank3_15</name>
    <name evidence="13" type="ORF">AVEN_186514_1</name>
</gene>
<feature type="repeat" description="ANK" evidence="12">
    <location>
        <begin position="1281"/>
        <end position="1313"/>
    </location>
</feature>
<feature type="repeat" description="ANK" evidence="12">
    <location>
        <begin position="1115"/>
        <end position="1147"/>
    </location>
</feature>
<evidence type="ECO:0000256" key="11">
    <source>
        <dbReference type="ARBA" id="ARBA00023298"/>
    </source>
</evidence>
<dbReference type="PRINTS" id="PR01415">
    <property type="entry name" value="ANKYRIN"/>
</dbReference>
<keyword evidence="6" id="KW-0800">Toxin</keyword>
<dbReference type="InterPro" id="IPR011990">
    <property type="entry name" value="TPR-like_helical_dom_sf"/>
</dbReference>
<evidence type="ECO:0000256" key="2">
    <source>
        <dbReference type="ARBA" id="ARBA00004613"/>
    </source>
</evidence>
<evidence type="ECO:0000313" key="14">
    <source>
        <dbReference type="Proteomes" id="UP000499080"/>
    </source>
</evidence>
<evidence type="ECO:0000313" key="13">
    <source>
        <dbReference type="EMBL" id="GBN92403.1"/>
    </source>
</evidence>
<name>A0A4Y2SXN0_ARAVE</name>
<dbReference type="GO" id="GO:0006887">
    <property type="term" value="P:exocytosis"/>
    <property type="evidence" value="ECO:0007669"/>
    <property type="project" value="UniProtKB-KW"/>
</dbReference>
<dbReference type="InterPro" id="IPR002110">
    <property type="entry name" value="Ankyrin_rpt"/>
</dbReference>
<feature type="repeat" description="ANK" evidence="12">
    <location>
        <begin position="1535"/>
        <end position="1567"/>
    </location>
</feature>
<dbReference type="Pfam" id="PF12796">
    <property type="entry name" value="Ank_2"/>
    <property type="match status" value="8"/>
</dbReference>
<keyword evidence="4" id="KW-0964">Secreted</keyword>
<dbReference type="GO" id="GO:0005576">
    <property type="term" value="C:extracellular region"/>
    <property type="evidence" value="ECO:0007669"/>
    <property type="project" value="UniProtKB-SubCell"/>
</dbReference>
<feature type="repeat" description="ANK" evidence="12">
    <location>
        <begin position="1953"/>
        <end position="1985"/>
    </location>
</feature>
<dbReference type="GO" id="GO:0090729">
    <property type="term" value="F:toxin activity"/>
    <property type="evidence" value="ECO:0007669"/>
    <property type="project" value="UniProtKB-KW"/>
</dbReference>
<evidence type="ECO:0000256" key="9">
    <source>
        <dbReference type="ARBA" id="ARBA00023028"/>
    </source>
</evidence>
<dbReference type="PANTHER" id="PTHR24123">
    <property type="entry name" value="ANKYRIN REPEAT-CONTAINING"/>
    <property type="match status" value="1"/>
</dbReference>
<feature type="repeat" description="ANK" evidence="12">
    <location>
        <begin position="1406"/>
        <end position="1438"/>
    </location>
</feature>
<keyword evidence="14" id="KW-1185">Reference proteome</keyword>
<evidence type="ECO:0000256" key="6">
    <source>
        <dbReference type="ARBA" id="ARBA00022656"/>
    </source>
</evidence>
<feature type="repeat" description="ANK" evidence="12">
    <location>
        <begin position="1920"/>
        <end position="1952"/>
    </location>
</feature>
<comment type="subcellular location">
    <subcellularLocation>
        <location evidence="2">Secreted</location>
    </subcellularLocation>
    <subcellularLocation>
        <location evidence="1">Target cell membrane</location>
    </subcellularLocation>
</comment>
<feature type="repeat" description="ANK" evidence="12">
    <location>
        <begin position="1148"/>
        <end position="1180"/>
    </location>
</feature>
<dbReference type="OrthoDB" id="539213at2759"/>
<keyword evidence="10 12" id="KW-0040">ANK repeat</keyword>
<dbReference type="GO" id="GO:0044231">
    <property type="term" value="C:host cell presynaptic membrane"/>
    <property type="evidence" value="ECO:0007669"/>
    <property type="project" value="UniProtKB-KW"/>
</dbReference>
<keyword evidence="5" id="KW-1052">Target cell membrane</keyword>
<sequence>MGGVLSVVSYFSIRTHRHLFGYPQKSFTFSSKSKEQLLLEYNGLNAVSAKYFYLQILSEIKNAVISDDVDIFKTLSSLLNYVIASKSSEVMQKYEQTALEAVGKVNLITLACKAGVENSLEYLLSDQNVNFVLPFRIDRSDLSPEEEDDESHNAFYYAIRSNVTSLLEILIDKWPNSYFKNTQKLDDVLSKAFNELLVRNVPLKKDMELFVKKKLVDLRFFDDSSKKKPPNNPKDLLMLRIEYVLEKIAFIVTNYCDDKNELDEQFLLAAKYIAQNIHTIKSQLNFTYDRLPWEEMEFCLIIFIRFCLKPFRFEPLYSFVLNKERLLSHLKNFSSRLECVKEELKAVDISKVPNKKITRKEVIEKEENKLFQDLYNDFKEIRDIYTLEKMKKYTDIALSADPRNKEGHILITRALQVTGEHFNNTLSSPKLSDTAADFLLSVLPRNLADIITSLRNSLSHLEAFCLRGEIEENANSFFANIQTDIAKISSAISDILYRAKITVIITLLKEMTSHESTVRKKILVEQNHSSVTSLTKVLEETKHLNLGEIGLLEKLVLNLEVELDKEINYSKQMFHRLHDIIEGRLLTIPQQPPDITTKLRDSLLSSDTKEILKYLDHVLSNVDSTSLLIENEHFVTDGKIDIDEVTEIMRNIFVKINLRENKAILNRIKERNTTTAGKFFPQCDDLLERLPDEVEMDDYCTPEQIKMLKKLVLDVEALIESKSQSDKEQFRRILSMIADKKMKLKSVHEELSETLKCNFGMVHTEDKYYSSTTMMRDIYKFQKKLESIMQQMDLKSFSDELYLIARSISSRMLLQYGERSEALEKALLDIFDFVIFRMGNIKWIKEFRHMIHSHKKVKPYTFAKNVYTLKPDFAQQLPAKISLLKSVLKNYNLENLSGKQVQACEKDLEVQTLVEMLVLDILSVIEGLPNQLTHINFYLDSYYPMAYGRNLRNHIAHGNALVEMLLGENFANILLNAQKIIEVNDILQEKLGKKVENDPVKSKKSYDMDSSVTKKQKQFFISLTEGVDENRMKDFILEGVDIYGRDLNSRTALHFAARSPNLEIIKYLLMFNLDINAKDDSHQTVLHVAANSGRERIVEYLIEEIEMPVDGKDTNGKTSLHLASKEGHEAVVRLLLKHKANTLFKDVFGYAPLHYAVLENHCNIVSVLLENETHVDANQTFYGFTALHLAAAKGHLNLVDSLLEKEANVNFKSDMDFVPLHYAAGGGHFEVVKSLLMKGAEANAQTVLGLTPLHLAIDSGDVATITILLQHGAEVNAAYLDGFTPLHFAAGYGRFAASKILVEEGAAVALTSGDGATPLDIAAYLGHCELVEELLNGSDKYSKIQALQTAASKGNLGVMELLFDSGVDIKLLLDSTALHLAAEEGQMDAVKFLLDRGADINAQDCNGDTALHLSSSKVRKEVVQLLIERKADILIKNNTGTFPLEIIVRNGMTDFLIREEVGIDFSYANDVSPFHFGAFYGDINFVNYCIQKGCPVDIRTKSGSTALLLATLGGRVEVLSFLLDNGSDINAEDQKGCSALKHAVNANNKKILELLIKKGANLSAAKERTLFLSAVTQGHEDIVDFFLSRNPNVSASNSQISEFPLHTAVYFGHVSVVKKMLEKVKKEEINVRDKSSKTPLIIAAERDHCEIAQLLLSKGADPGVPSKYGEYPLLLAIGKRSSKMVEILLKPGADYLNKDSKGETSIELATELSDAHLQNTNIHNINGQKDSSLLHIAASSGSLEIVESLIDKKADINSRDSSGAKPIHIAAKEGYMDILEYILNLGVAVNERGENDWTLMHYAAAGNHSEICKFLSERCADVNAVDVDGATPLHVAAEAGNLEALLALLEIGAFYDARDKNHKSPLQVAKWWNMRLRISLMFASNMFSAVQSDNHLKLEGILGTGLDVLKFNFVNVKNAKNTAPIHYAAWKGYGRIANILLRYGANPDSRTKNDWTSLHYAAKFSHYKIVKDLLCNGAVFEAMSDSGKTPLHYSTDKDVVAILEFLNNIFLKTENKDRSSLEDLKAIEDMDVAKAVVRAKNLQLRTLTTVAIINDHPDIDELKEIFQTDVLIPLKMAEMSYRHGNYEESFNLYQAVLQKRINIFDQDDPAVLDIQKKLASLLVQLRDYNGALSLAQKVYKTLQNIFDDKNRETLNVKCLIALTLERAGQEQQALKIYQEVSEKQREVLGLNHRETLETLTSMAELLYKENKFEIALKVNGEVFKTLTEYYEDSPWTLRIQTNIAKILRKQEKFIEALELFRSISEAKEKIFGLHDRETLEAWTEIAVTLFYMGQEESLKIHRKNVELEVNLLGHNHSNTLQSRNCIADILYGQRKFREALDIYTEDLNARILVLGANHPSIEKTQKRIDFINSHIKNPVL</sequence>
<organism evidence="13 14">
    <name type="scientific">Araneus ventricosus</name>
    <name type="common">Orbweaver spider</name>
    <name type="synonym">Epeira ventricosa</name>
    <dbReference type="NCBI Taxonomy" id="182803"/>
    <lineage>
        <taxon>Eukaryota</taxon>
        <taxon>Metazoa</taxon>
        <taxon>Ecdysozoa</taxon>
        <taxon>Arthropoda</taxon>
        <taxon>Chelicerata</taxon>
        <taxon>Arachnida</taxon>
        <taxon>Araneae</taxon>
        <taxon>Araneomorphae</taxon>
        <taxon>Entelegynae</taxon>
        <taxon>Araneoidea</taxon>
        <taxon>Araneidae</taxon>
        <taxon>Araneus</taxon>
    </lineage>
</organism>
<evidence type="ECO:0000256" key="7">
    <source>
        <dbReference type="ARBA" id="ARBA00022699"/>
    </source>
</evidence>
<evidence type="ECO:0000256" key="10">
    <source>
        <dbReference type="ARBA" id="ARBA00023043"/>
    </source>
</evidence>
<comment type="caution">
    <text evidence="13">The sequence shown here is derived from an EMBL/GenBank/DDBJ whole genome shotgun (WGS) entry which is preliminary data.</text>
</comment>
<dbReference type="Gene3D" id="1.25.40.20">
    <property type="entry name" value="Ankyrin repeat-containing domain"/>
    <property type="match status" value="10"/>
</dbReference>
<dbReference type="Gene3D" id="1.25.40.10">
    <property type="entry name" value="Tetratricopeptide repeat domain"/>
    <property type="match status" value="2"/>
</dbReference>
<feature type="repeat" description="ANK" evidence="12">
    <location>
        <begin position="1729"/>
        <end position="1761"/>
    </location>
</feature>
<keyword evidence="9" id="KW-0638">Presynaptic neurotoxin</keyword>
<dbReference type="Pfam" id="PF13637">
    <property type="entry name" value="Ank_4"/>
    <property type="match status" value="1"/>
</dbReference>
<proteinExistence type="predicted"/>
<dbReference type="SUPFAM" id="SSF48452">
    <property type="entry name" value="TPR-like"/>
    <property type="match status" value="2"/>
</dbReference>
<feature type="repeat" description="ANK" evidence="12">
    <location>
        <begin position="1314"/>
        <end position="1336"/>
    </location>
</feature>
<evidence type="ECO:0000256" key="8">
    <source>
        <dbReference type="ARBA" id="ARBA00022737"/>
    </source>
</evidence>
<feature type="repeat" description="ANK" evidence="12">
    <location>
        <begin position="1762"/>
        <end position="1794"/>
    </location>
</feature>
<feature type="repeat" description="ANK" evidence="12">
    <location>
        <begin position="1182"/>
        <end position="1214"/>
    </location>
</feature>
<feature type="repeat" description="ANK" evidence="12">
    <location>
        <begin position="1373"/>
        <end position="1405"/>
    </location>
</feature>
<evidence type="ECO:0000256" key="4">
    <source>
        <dbReference type="ARBA" id="ARBA00022525"/>
    </source>
</evidence>
<feature type="repeat" description="ANK" evidence="12">
    <location>
        <begin position="1248"/>
        <end position="1280"/>
    </location>
</feature>
<reference evidence="13 14" key="1">
    <citation type="journal article" date="2019" name="Sci. Rep.">
        <title>Orb-weaving spider Araneus ventricosus genome elucidates the spidroin gene catalogue.</title>
        <authorList>
            <person name="Kono N."/>
            <person name="Nakamura H."/>
            <person name="Ohtoshi R."/>
            <person name="Moran D.A.P."/>
            <person name="Shinohara A."/>
            <person name="Yoshida Y."/>
            <person name="Fujiwara M."/>
            <person name="Mori M."/>
            <person name="Tomita M."/>
            <person name="Arakawa K."/>
        </authorList>
    </citation>
    <scope>NUCLEOTIDE SEQUENCE [LARGE SCALE GENOMIC DNA]</scope>
</reference>
<dbReference type="SUPFAM" id="SSF48403">
    <property type="entry name" value="Ankyrin repeat"/>
    <property type="match status" value="3"/>
</dbReference>
<evidence type="ECO:0000256" key="5">
    <source>
        <dbReference type="ARBA" id="ARBA00022537"/>
    </source>
</evidence>
<dbReference type="Pfam" id="PF13374">
    <property type="entry name" value="TPR_10"/>
    <property type="match status" value="1"/>
</dbReference>
<feature type="repeat" description="ANK" evidence="12">
    <location>
        <begin position="1502"/>
        <end position="1534"/>
    </location>
</feature>
<protein>
    <submittedName>
        <fullName evidence="13">Ankyrin-3</fullName>
    </submittedName>
</protein>
<dbReference type="Proteomes" id="UP000499080">
    <property type="component" value="Unassembled WGS sequence"/>
</dbReference>
<keyword evidence="8" id="KW-0677">Repeat</keyword>
<feature type="repeat" description="ANK" evidence="12">
    <location>
        <begin position="1795"/>
        <end position="1827"/>
    </location>
</feature>
<evidence type="ECO:0000256" key="3">
    <source>
        <dbReference type="ARBA" id="ARBA00022483"/>
    </source>
</evidence>
<keyword evidence="11" id="KW-0472">Membrane</keyword>
<evidence type="ECO:0000256" key="12">
    <source>
        <dbReference type="PROSITE-ProRule" id="PRU00023"/>
    </source>
</evidence>